<name>A0A813L5C4_POLGL</name>
<evidence type="ECO:0000313" key="3">
    <source>
        <dbReference type="Proteomes" id="UP000626109"/>
    </source>
</evidence>
<dbReference type="Proteomes" id="UP000626109">
    <property type="component" value="Unassembled WGS sequence"/>
</dbReference>
<feature type="non-terminal residue" evidence="2">
    <location>
        <position position="1"/>
    </location>
</feature>
<evidence type="ECO:0000256" key="1">
    <source>
        <dbReference type="SAM" id="MobiDB-lite"/>
    </source>
</evidence>
<evidence type="ECO:0000313" key="2">
    <source>
        <dbReference type="EMBL" id="CAE8719781.1"/>
    </source>
</evidence>
<comment type="caution">
    <text evidence="2">The sequence shown here is derived from an EMBL/GenBank/DDBJ whole genome shotgun (WGS) entry which is preliminary data.</text>
</comment>
<gene>
    <name evidence="2" type="ORF">PGLA2088_LOCUS40883</name>
</gene>
<sequence length="204" mass="22097">SYRSVHLRPRGGDSDDEEEEQPGDSSDAGRVVLLERSVVHLSPNSRDVVPAAKKMMTTAKWRGAVPQEKVPFSPPPLAARAALQRPPLPREESATSPSSSSRPARPTRPRPQPSSSAGLRPTRGYAQEEEEDLAPRLSEEDLEDPLLAAVSDLSLPDESYDPFAPVPSEEDWVPKPPDWMLEASEEILAAVDAEDPHTAAAALA</sequence>
<reference evidence="2" key="1">
    <citation type="submission" date="2021-02" db="EMBL/GenBank/DDBJ databases">
        <authorList>
            <person name="Dougan E. K."/>
            <person name="Rhodes N."/>
            <person name="Thang M."/>
            <person name="Chan C."/>
        </authorList>
    </citation>
    <scope>NUCLEOTIDE SEQUENCE</scope>
</reference>
<proteinExistence type="predicted"/>
<feature type="non-terminal residue" evidence="2">
    <location>
        <position position="204"/>
    </location>
</feature>
<dbReference type="EMBL" id="CAJNNW010033625">
    <property type="protein sequence ID" value="CAE8719781.1"/>
    <property type="molecule type" value="Genomic_DNA"/>
</dbReference>
<feature type="compositionally biased region" description="Low complexity" evidence="1">
    <location>
        <begin position="94"/>
        <end position="104"/>
    </location>
</feature>
<organism evidence="2 3">
    <name type="scientific">Polarella glacialis</name>
    <name type="common">Dinoflagellate</name>
    <dbReference type="NCBI Taxonomy" id="89957"/>
    <lineage>
        <taxon>Eukaryota</taxon>
        <taxon>Sar</taxon>
        <taxon>Alveolata</taxon>
        <taxon>Dinophyceae</taxon>
        <taxon>Suessiales</taxon>
        <taxon>Suessiaceae</taxon>
        <taxon>Polarella</taxon>
    </lineage>
</organism>
<dbReference type="AlphaFoldDB" id="A0A813L5C4"/>
<feature type="region of interest" description="Disordered" evidence="1">
    <location>
        <begin position="1"/>
        <end position="31"/>
    </location>
</feature>
<protein>
    <submittedName>
        <fullName evidence="2">Uncharacterized protein</fullName>
    </submittedName>
</protein>
<feature type="region of interest" description="Disordered" evidence="1">
    <location>
        <begin position="59"/>
        <end position="142"/>
    </location>
</feature>
<accession>A0A813L5C4</accession>